<evidence type="ECO:0000313" key="3">
    <source>
        <dbReference type="Proteomes" id="UP000054564"/>
    </source>
</evidence>
<proteinExistence type="predicted"/>
<dbReference type="EMBL" id="AJIL01000082">
    <property type="protein sequence ID" value="KNE96427.1"/>
    <property type="molecule type" value="Genomic_DNA"/>
</dbReference>
<dbReference type="STRING" id="1165861.A0A0L0VAW6"/>
<evidence type="ECO:0000313" key="2">
    <source>
        <dbReference type="EMBL" id="KNE96427.1"/>
    </source>
</evidence>
<keyword evidence="1" id="KW-0732">Signal</keyword>
<dbReference type="AlphaFoldDB" id="A0A0L0VAW6"/>
<evidence type="ECO:0008006" key="4">
    <source>
        <dbReference type="Google" id="ProtNLM"/>
    </source>
</evidence>
<name>A0A0L0VAW6_9BASI</name>
<feature type="chain" id="PRO_5005549683" description="Secreted protein" evidence="1">
    <location>
        <begin position="26"/>
        <end position="88"/>
    </location>
</feature>
<organism evidence="2 3">
    <name type="scientific">Puccinia striiformis f. sp. tritici PST-78</name>
    <dbReference type="NCBI Taxonomy" id="1165861"/>
    <lineage>
        <taxon>Eukaryota</taxon>
        <taxon>Fungi</taxon>
        <taxon>Dikarya</taxon>
        <taxon>Basidiomycota</taxon>
        <taxon>Pucciniomycotina</taxon>
        <taxon>Pucciniomycetes</taxon>
        <taxon>Pucciniales</taxon>
        <taxon>Pucciniaceae</taxon>
        <taxon>Puccinia</taxon>
    </lineage>
</organism>
<sequence length="88" mass="9473">MLAQRNIFLVASAFVSSHLFLNVHGLALPLSSQTQGGYSSYSKRNANATAAAITPTGTPPGQTTPPKLAQRDIFVQHLSRNFNTLTLF</sequence>
<keyword evidence="3" id="KW-1185">Reference proteome</keyword>
<accession>A0A0L0VAW6</accession>
<protein>
    <recommendedName>
        <fullName evidence="4">Secreted protein</fullName>
    </recommendedName>
</protein>
<feature type="signal peptide" evidence="1">
    <location>
        <begin position="1"/>
        <end position="25"/>
    </location>
</feature>
<dbReference type="Proteomes" id="UP000054564">
    <property type="component" value="Unassembled WGS sequence"/>
</dbReference>
<comment type="caution">
    <text evidence="2">The sequence shown here is derived from an EMBL/GenBank/DDBJ whole genome shotgun (WGS) entry which is preliminary data.</text>
</comment>
<reference evidence="3" key="1">
    <citation type="submission" date="2014-03" db="EMBL/GenBank/DDBJ databases">
        <title>The Genome Sequence of Puccinia striiformis f. sp. tritici PST-78.</title>
        <authorList>
            <consortium name="The Broad Institute Genome Sequencing Platform"/>
            <person name="Cuomo C."/>
            <person name="Hulbert S."/>
            <person name="Chen X."/>
            <person name="Walker B."/>
            <person name="Young S.K."/>
            <person name="Zeng Q."/>
            <person name="Gargeya S."/>
            <person name="Fitzgerald M."/>
            <person name="Haas B."/>
            <person name="Abouelleil A."/>
            <person name="Alvarado L."/>
            <person name="Arachchi H.M."/>
            <person name="Berlin A.M."/>
            <person name="Chapman S.B."/>
            <person name="Goldberg J."/>
            <person name="Griggs A."/>
            <person name="Gujja S."/>
            <person name="Hansen M."/>
            <person name="Howarth C."/>
            <person name="Imamovic A."/>
            <person name="Larimer J."/>
            <person name="McCowan C."/>
            <person name="Montmayeur A."/>
            <person name="Murphy C."/>
            <person name="Neiman D."/>
            <person name="Pearson M."/>
            <person name="Priest M."/>
            <person name="Roberts A."/>
            <person name="Saif S."/>
            <person name="Shea T."/>
            <person name="Sisk P."/>
            <person name="Sykes S."/>
            <person name="Wortman J."/>
            <person name="Nusbaum C."/>
            <person name="Birren B."/>
        </authorList>
    </citation>
    <scope>NUCLEOTIDE SEQUENCE [LARGE SCALE GENOMIC DNA]</scope>
    <source>
        <strain evidence="3">race PST-78</strain>
    </source>
</reference>
<gene>
    <name evidence="2" type="ORF">PSTG_10258</name>
</gene>
<evidence type="ECO:0000256" key="1">
    <source>
        <dbReference type="SAM" id="SignalP"/>
    </source>
</evidence>